<dbReference type="STRING" id="6280.A0A0N4TJK8"/>
<dbReference type="PROSITE" id="PS00636">
    <property type="entry name" value="DNAJ_1"/>
    <property type="match status" value="1"/>
</dbReference>
<dbReference type="InterPro" id="IPR043183">
    <property type="entry name" value="DNJB2/6-like"/>
</dbReference>
<keyword evidence="1" id="KW-0143">Chaperone</keyword>
<reference evidence="3 4" key="2">
    <citation type="submission" date="2018-11" db="EMBL/GenBank/DDBJ databases">
        <authorList>
            <consortium name="Pathogen Informatics"/>
        </authorList>
    </citation>
    <scope>NUCLEOTIDE SEQUENCE [LARGE SCALE GENOMIC DNA]</scope>
</reference>
<evidence type="ECO:0000313" key="5">
    <source>
        <dbReference type="WBParaSite" id="BPAG_0000848701-mRNA-1"/>
    </source>
</evidence>
<gene>
    <name evidence="3" type="ORF">BPAG_LOCUS8449</name>
</gene>
<evidence type="ECO:0000313" key="3">
    <source>
        <dbReference type="EMBL" id="VDN89635.1"/>
    </source>
</evidence>
<dbReference type="WBParaSite" id="BPAG_0000848701-mRNA-1">
    <property type="protein sequence ID" value="BPAG_0000848701-mRNA-1"/>
    <property type="gene ID" value="BPAG_0000848701"/>
</dbReference>
<dbReference type="SMART" id="SM00271">
    <property type="entry name" value="DnaJ"/>
    <property type="match status" value="1"/>
</dbReference>
<reference evidence="5" key="1">
    <citation type="submission" date="2017-02" db="UniProtKB">
        <authorList>
            <consortium name="WormBaseParasite"/>
        </authorList>
    </citation>
    <scope>IDENTIFICATION</scope>
</reference>
<dbReference type="SUPFAM" id="SSF46565">
    <property type="entry name" value="Chaperone J-domain"/>
    <property type="match status" value="1"/>
</dbReference>
<dbReference type="EMBL" id="UZAD01013135">
    <property type="protein sequence ID" value="VDN89635.1"/>
    <property type="molecule type" value="Genomic_DNA"/>
</dbReference>
<dbReference type="CDD" id="cd06257">
    <property type="entry name" value="DnaJ"/>
    <property type="match status" value="1"/>
</dbReference>
<dbReference type="PANTHER" id="PTHR45168">
    <property type="entry name" value="DNAJ HOMOLOG SUBFAMILY B MEMBER 2"/>
    <property type="match status" value="1"/>
</dbReference>
<dbReference type="InterPro" id="IPR036869">
    <property type="entry name" value="J_dom_sf"/>
</dbReference>
<dbReference type="Gene3D" id="1.10.287.110">
    <property type="entry name" value="DnaJ domain"/>
    <property type="match status" value="1"/>
</dbReference>
<dbReference type="PANTHER" id="PTHR45168:SF3">
    <property type="entry name" value="DNAJ HEAT SHOCK PROTEIN FAMILY (HSP40) MEMBER B2"/>
    <property type="match status" value="1"/>
</dbReference>
<dbReference type="Proteomes" id="UP000278627">
    <property type="component" value="Unassembled WGS sequence"/>
</dbReference>
<accession>A0A0N4TJK8</accession>
<dbReference type="PRINTS" id="PR00625">
    <property type="entry name" value="JDOMAIN"/>
</dbReference>
<keyword evidence="4" id="KW-1185">Reference proteome</keyword>
<dbReference type="PROSITE" id="PS50076">
    <property type="entry name" value="DNAJ_2"/>
    <property type="match status" value="1"/>
</dbReference>
<name>A0A0N4TJK8_BRUPA</name>
<evidence type="ECO:0000313" key="4">
    <source>
        <dbReference type="Proteomes" id="UP000278627"/>
    </source>
</evidence>
<sequence length="261" mass="29829">MGLGTGAIPNSGSHDDLYNSSSCFYNVLGVPWNADDTAIRKAYKKMKSSIYYRYRKLALQWHPDKNPSNNEVAEQKFKRITQAYEVLSDPKKRNSYDRLRLTGSQRHNRQSHNVFHHRFRSPFHIFQEFFNQKDLFDDFIVDGKSFSPSFFRNRSDSVDSFYRRAGSHEKRFNNSAFSGDKNNELINENDCSFSSVIQFSSAEPGKNASSRKTTTSTKIIDGVKIVTKRVEAEGKETIEVTENGVLKSRVINKNPVGEATA</sequence>
<dbReference type="AlphaFoldDB" id="A0A0N4TJK8"/>
<dbReference type="Pfam" id="PF00226">
    <property type="entry name" value="DnaJ"/>
    <property type="match status" value="1"/>
</dbReference>
<proteinExistence type="predicted"/>
<dbReference type="GO" id="GO:0030544">
    <property type="term" value="F:Hsp70 protein binding"/>
    <property type="evidence" value="ECO:0007669"/>
    <property type="project" value="InterPro"/>
</dbReference>
<protein>
    <submittedName>
        <fullName evidence="5">J domain-containing protein</fullName>
    </submittedName>
</protein>
<dbReference type="InterPro" id="IPR018253">
    <property type="entry name" value="DnaJ_domain_CS"/>
</dbReference>
<dbReference type="InterPro" id="IPR001623">
    <property type="entry name" value="DnaJ_domain"/>
</dbReference>
<dbReference type="GO" id="GO:0051082">
    <property type="term" value="F:unfolded protein binding"/>
    <property type="evidence" value="ECO:0007669"/>
    <property type="project" value="InterPro"/>
</dbReference>
<evidence type="ECO:0000259" key="2">
    <source>
        <dbReference type="PROSITE" id="PS50076"/>
    </source>
</evidence>
<evidence type="ECO:0000256" key="1">
    <source>
        <dbReference type="ARBA" id="ARBA00023186"/>
    </source>
</evidence>
<feature type="domain" description="J" evidence="2">
    <location>
        <begin position="23"/>
        <end position="100"/>
    </location>
</feature>
<organism evidence="5">
    <name type="scientific">Brugia pahangi</name>
    <name type="common">Filarial nematode worm</name>
    <dbReference type="NCBI Taxonomy" id="6280"/>
    <lineage>
        <taxon>Eukaryota</taxon>
        <taxon>Metazoa</taxon>
        <taxon>Ecdysozoa</taxon>
        <taxon>Nematoda</taxon>
        <taxon>Chromadorea</taxon>
        <taxon>Rhabditida</taxon>
        <taxon>Spirurina</taxon>
        <taxon>Spiruromorpha</taxon>
        <taxon>Filarioidea</taxon>
        <taxon>Onchocercidae</taxon>
        <taxon>Brugia</taxon>
    </lineage>
</organism>